<keyword evidence="3" id="KW-0378">Hydrolase</keyword>
<evidence type="ECO:0000313" key="3">
    <source>
        <dbReference type="EMBL" id="MDQ0113059.1"/>
    </source>
</evidence>
<dbReference type="GO" id="GO:0004519">
    <property type="term" value="F:endonuclease activity"/>
    <property type="evidence" value="ECO:0007669"/>
    <property type="project" value="UniProtKB-KW"/>
</dbReference>
<keyword evidence="3" id="KW-0540">Nuclease</keyword>
<gene>
    <name evidence="3" type="ORF">J2T15_002494</name>
</gene>
<dbReference type="NCBIfam" id="TIGR00252">
    <property type="entry name" value="YraN family protein"/>
    <property type="match status" value="1"/>
</dbReference>
<dbReference type="EMBL" id="JAUSSU010000004">
    <property type="protein sequence ID" value="MDQ0113059.1"/>
    <property type="molecule type" value="Genomic_DNA"/>
</dbReference>
<organism evidence="3 4">
    <name type="scientific">Paenibacillus harenae</name>
    <dbReference type="NCBI Taxonomy" id="306543"/>
    <lineage>
        <taxon>Bacteria</taxon>
        <taxon>Bacillati</taxon>
        <taxon>Bacillota</taxon>
        <taxon>Bacilli</taxon>
        <taxon>Bacillales</taxon>
        <taxon>Paenibacillaceae</taxon>
        <taxon>Paenibacillus</taxon>
    </lineage>
</organism>
<dbReference type="InterPro" id="IPR011856">
    <property type="entry name" value="tRNA_endonuc-like_dom_sf"/>
</dbReference>
<protein>
    <recommendedName>
        <fullName evidence="2">UPF0102 protein J2T15_002494</fullName>
    </recommendedName>
</protein>
<sequence length="122" mass="13661">MTISRQQLGKLGEDAACDLLESESYRIIERNWRCRSGEIDIIAEHGGRTVFIEVRTRRPGAGRYGTAAESVDTRKQMQVRSTALVYMRSAGLLDSPVRFDVIAVAIRADGSIVERKHYEGAF</sequence>
<dbReference type="PANTHER" id="PTHR34039">
    <property type="entry name" value="UPF0102 PROTEIN YRAN"/>
    <property type="match status" value="1"/>
</dbReference>
<evidence type="ECO:0000256" key="1">
    <source>
        <dbReference type="ARBA" id="ARBA00006738"/>
    </source>
</evidence>
<dbReference type="Gene3D" id="3.40.1350.10">
    <property type="match status" value="1"/>
</dbReference>
<reference evidence="3 4" key="1">
    <citation type="submission" date="2023-07" db="EMBL/GenBank/DDBJ databases">
        <title>Sorghum-associated microbial communities from plants grown in Nebraska, USA.</title>
        <authorList>
            <person name="Schachtman D."/>
        </authorList>
    </citation>
    <scope>NUCLEOTIDE SEQUENCE [LARGE SCALE GENOMIC DNA]</scope>
    <source>
        <strain evidence="3 4">CC482</strain>
    </source>
</reference>
<keyword evidence="4" id="KW-1185">Reference proteome</keyword>
<dbReference type="SUPFAM" id="SSF52980">
    <property type="entry name" value="Restriction endonuclease-like"/>
    <property type="match status" value="1"/>
</dbReference>
<accession>A0ABT9U0B5</accession>
<dbReference type="NCBIfam" id="NF009150">
    <property type="entry name" value="PRK12497.1-3"/>
    <property type="match status" value="1"/>
</dbReference>
<keyword evidence="3" id="KW-0255">Endonuclease</keyword>
<dbReference type="PANTHER" id="PTHR34039:SF1">
    <property type="entry name" value="UPF0102 PROTEIN YRAN"/>
    <property type="match status" value="1"/>
</dbReference>
<dbReference type="Proteomes" id="UP001229346">
    <property type="component" value="Unassembled WGS sequence"/>
</dbReference>
<dbReference type="RefSeq" id="WP_307204012.1">
    <property type="nucleotide sequence ID" value="NZ_JAUSSU010000004.1"/>
</dbReference>
<proteinExistence type="inferred from homology"/>
<evidence type="ECO:0000313" key="4">
    <source>
        <dbReference type="Proteomes" id="UP001229346"/>
    </source>
</evidence>
<evidence type="ECO:0000256" key="2">
    <source>
        <dbReference type="HAMAP-Rule" id="MF_00048"/>
    </source>
</evidence>
<dbReference type="CDD" id="cd20736">
    <property type="entry name" value="PoNe_Nuclease"/>
    <property type="match status" value="1"/>
</dbReference>
<dbReference type="InterPro" id="IPR011335">
    <property type="entry name" value="Restrct_endonuc-II-like"/>
</dbReference>
<dbReference type="InterPro" id="IPR003509">
    <property type="entry name" value="UPF0102_YraN-like"/>
</dbReference>
<comment type="similarity">
    <text evidence="1 2">Belongs to the UPF0102 family.</text>
</comment>
<comment type="caution">
    <text evidence="3">The sequence shown here is derived from an EMBL/GenBank/DDBJ whole genome shotgun (WGS) entry which is preliminary data.</text>
</comment>
<name>A0ABT9U0B5_PAEHA</name>
<dbReference type="Pfam" id="PF02021">
    <property type="entry name" value="UPF0102"/>
    <property type="match status" value="1"/>
</dbReference>
<dbReference type="NCBIfam" id="NF009154">
    <property type="entry name" value="PRK12497.3-3"/>
    <property type="match status" value="1"/>
</dbReference>
<dbReference type="HAMAP" id="MF_00048">
    <property type="entry name" value="UPF0102"/>
    <property type="match status" value="1"/>
</dbReference>